<accession>A0A345P7L0</accession>
<dbReference type="Proteomes" id="UP000253940">
    <property type="component" value="Chromosome"/>
</dbReference>
<evidence type="ECO:0000256" key="1">
    <source>
        <dbReference type="SAM" id="Phobius"/>
    </source>
</evidence>
<reference evidence="2 3" key="1">
    <citation type="submission" date="2018-07" db="EMBL/GenBank/DDBJ databases">
        <title>Genome sequencing of Moraxellaceae gen. HYN0046.</title>
        <authorList>
            <person name="Kim M."/>
            <person name="Yi H."/>
        </authorList>
    </citation>
    <scope>NUCLEOTIDE SEQUENCE [LARGE SCALE GENOMIC DNA]</scope>
    <source>
        <strain evidence="2 3">HYN0046</strain>
    </source>
</reference>
<feature type="transmembrane region" description="Helical" evidence="1">
    <location>
        <begin position="35"/>
        <end position="53"/>
    </location>
</feature>
<gene>
    <name evidence="2" type="ORF">HYN46_10715</name>
</gene>
<protein>
    <submittedName>
        <fullName evidence="2">Uncharacterized protein</fullName>
    </submittedName>
</protein>
<keyword evidence="1" id="KW-1133">Transmembrane helix</keyword>
<dbReference type="KEGG" id="mbah:HYN46_10715"/>
<dbReference type="RefSeq" id="WP_114899378.1">
    <property type="nucleotide sequence ID" value="NZ_CP031222.1"/>
</dbReference>
<dbReference type="EMBL" id="CP031222">
    <property type="protein sequence ID" value="AXI03269.1"/>
    <property type="molecule type" value="Genomic_DNA"/>
</dbReference>
<evidence type="ECO:0000313" key="2">
    <source>
        <dbReference type="EMBL" id="AXI03269.1"/>
    </source>
</evidence>
<feature type="transmembrane region" description="Helical" evidence="1">
    <location>
        <begin position="12"/>
        <end position="29"/>
    </location>
</feature>
<sequence length="102" mass="11750">MKYFSYKLIKFTYLDVFLLSILFIGFIDESSHSKIGSAIIYLSILIGYIGTLFKNSELYDKTADAIFNSFQELEDQDSKKIRHLSYIAAIALLIIGLYLKYV</sequence>
<keyword evidence="1" id="KW-0812">Transmembrane</keyword>
<keyword evidence="3" id="KW-1185">Reference proteome</keyword>
<proteinExistence type="predicted"/>
<organism evidence="2 3">
    <name type="scientific">Aquirhabdus parva</name>
    <dbReference type="NCBI Taxonomy" id="2283318"/>
    <lineage>
        <taxon>Bacteria</taxon>
        <taxon>Pseudomonadati</taxon>
        <taxon>Pseudomonadota</taxon>
        <taxon>Gammaproteobacteria</taxon>
        <taxon>Moraxellales</taxon>
        <taxon>Moraxellaceae</taxon>
        <taxon>Aquirhabdus</taxon>
    </lineage>
</organism>
<evidence type="ECO:0000313" key="3">
    <source>
        <dbReference type="Proteomes" id="UP000253940"/>
    </source>
</evidence>
<keyword evidence="1" id="KW-0472">Membrane</keyword>
<feature type="transmembrane region" description="Helical" evidence="1">
    <location>
        <begin position="84"/>
        <end position="101"/>
    </location>
</feature>
<dbReference type="AlphaFoldDB" id="A0A345P7L0"/>
<name>A0A345P7L0_9GAMM</name>